<dbReference type="PROSITE" id="PS51843">
    <property type="entry name" value="NR_LBD"/>
    <property type="match status" value="1"/>
</dbReference>
<evidence type="ECO:0000256" key="2">
    <source>
        <dbReference type="ARBA" id="ARBA00022771"/>
    </source>
</evidence>
<dbReference type="PRINTS" id="PR00047">
    <property type="entry name" value="STROIDFINGER"/>
</dbReference>
<dbReference type="GO" id="GO:0043565">
    <property type="term" value="F:sequence-specific DNA binding"/>
    <property type="evidence" value="ECO:0007669"/>
    <property type="project" value="InterPro"/>
</dbReference>
<feature type="region of interest" description="Disordered" evidence="10">
    <location>
        <begin position="19"/>
        <end position="89"/>
    </location>
</feature>
<keyword evidence="3 9" id="KW-0862">Zinc</keyword>
<dbReference type="GO" id="GO:0005634">
    <property type="term" value="C:nucleus"/>
    <property type="evidence" value="ECO:0007669"/>
    <property type="project" value="UniProtKB-SubCell"/>
</dbReference>
<dbReference type="PROSITE" id="PS00031">
    <property type="entry name" value="NUCLEAR_REC_DBD_1"/>
    <property type="match status" value="1"/>
</dbReference>
<accession>G3NMA7</accession>
<reference evidence="13" key="2">
    <citation type="submission" date="2025-08" db="UniProtKB">
        <authorList>
            <consortium name="Ensembl"/>
        </authorList>
    </citation>
    <scope>IDENTIFICATION</scope>
</reference>
<feature type="compositionally biased region" description="Low complexity" evidence="10">
    <location>
        <begin position="51"/>
        <end position="68"/>
    </location>
</feature>
<keyword evidence="8 9" id="KW-0539">Nucleus</keyword>
<organism evidence="13 14">
    <name type="scientific">Gasterosteus aculeatus aculeatus</name>
    <name type="common">three-spined stickleback</name>
    <dbReference type="NCBI Taxonomy" id="481459"/>
    <lineage>
        <taxon>Eukaryota</taxon>
        <taxon>Metazoa</taxon>
        <taxon>Chordata</taxon>
        <taxon>Craniata</taxon>
        <taxon>Vertebrata</taxon>
        <taxon>Euteleostomi</taxon>
        <taxon>Actinopterygii</taxon>
        <taxon>Neopterygii</taxon>
        <taxon>Teleostei</taxon>
        <taxon>Neoteleostei</taxon>
        <taxon>Acanthomorphata</taxon>
        <taxon>Eupercaria</taxon>
        <taxon>Perciformes</taxon>
        <taxon>Cottioidei</taxon>
        <taxon>Gasterosteales</taxon>
        <taxon>Gasterosteidae</taxon>
        <taxon>Gasterosteus</taxon>
    </lineage>
</organism>
<dbReference type="Bgee" id="ENSGACG00000004898">
    <property type="expression patterns" value="Expressed in camera-type eye and 2 other cell types or tissues"/>
</dbReference>
<reference evidence="13" key="3">
    <citation type="submission" date="2025-09" db="UniProtKB">
        <authorList>
            <consortium name="Ensembl"/>
        </authorList>
    </citation>
    <scope>IDENTIFICATION</scope>
</reference>
<sequence>MELKDFCLIDFHCISPHRLPDASSSSPADEAQSSASLPESSPADPSHRAFLLPSPASSSSSSSSYSPLRGAPEPNSPTGSTSSGGSVGGSAAASLGFSPDSFSAQVDSILRGDYLTPMGAAGPRRLCLVCGDFASGYHYGVASCEACKAFFKRTIQGVRMDRVRGGRQKYKRRLEAGPGFYAKAPYGVAVGSRNKIVSQLLLTEPAPLDANQDDSTDDGSLRNLLTLCDLLNRELLVLIGWAKQIPGFSGLSLVDQMALLQSGWMEALLVGVAWRSQEAKGRELVFARNLRLDEAQCRAAGLADLHDALRHLTDKYRAVHLSAEEAVTLKAVALANSDADPVDCPDSVQRFQDGLHEALQDHAASRAEPQRAGRLLMSLPLLRQTAGRAVEAFLRLHRRRVPLHKLLLEMLDAKA</sequence>
<keyword evidence="7 9" id="KW-0675">Receptor</keyword>
<dbReference type="PROSITE" id="PS51030">
    <property type="entry name" value="NUCLEAR_REC_DBD_2"/>
    <property type="match status" value="1"/>
</dbReference>
<evidence type="ECO:0000256" key="6">
    <source>
        <dbReference type="ARBA" id="ARBA00023163"/>
    </source>
</evidence>
<comment type="subcellular location">
    <subcellularLocation>
        <location evidence="9">Nucleus</location>
    </subcellularLocation>
</comment>
<dbReference type="SMART" id="SM00430">
    <property type="entry name" value="HOLI"/>
    <property type="match status" value="1"/>
</dbReference>
<dbReference type="InterPro" id="IPR013088">
    <property type="entry name" value="Znf_NHR/GATA"/>
</dbReference>
<dbReference type="InterPro" id="IPR050200">
    <property type="entry name" value="Nuclear_hormone_rcpt_NR3"/>
</dbReference>
<proteinExistence type="inferred from homology"/>
<feature type="domain" description="Nuclear receptor" evidence="11">
    <location>
        <begin position="124"/>
        <end position="155"/>
    </location>
</feature>
<evidence type="ECO:0000256" key="10">
    <source>
        <dbReference type="SAM" id="MobiDB-lite"/>
    </source>
</evidence>
<dbReference type="InterPro" id="IPR000536">
    <property type="entry name" value="Nucl_hrmn_rcpt_lig-bd"/>
</dbReference>
<dbReference type="PANTHER" id="PTHR48092">
    <property type="entry name" value="KNIRPS-RELATED PROTEIN-RELATED"/>
    <property type="match status" value="1"/>
</dbReference>
<keyword evidence="2 9" id="KW-0863">Zinc-finger</keyword>
<dbReference type="InterPro" id="IPR001628">
    <property type="entry name" value="Znf_hrmn_rcpt"/>
</dbReference>
<reference evidence="13 14" key="1">
    <citation type="journal article" date="2021" name="G3 (Bethesda)">
        <title>Improved contiguity of the threespine stickleback genome using long-read sequencing.</title>
        <authorList>
            <person name="Nath S."/>
            <person name="Shaw D.E."/>
            <person name="White M.A."/>
        </authorList>
    </citation>
    <scope>NUCLEOTIDE SEQUENCE [LARGE SCALE GENOMIC DNA]</scope>
    <source>
        <strain evidence="13 14">Lake Benthic</strain>
    </source>
</reference>
<evidence type="ECO:0000313" key="13">
    <source>
        <dbReference type="Ensembl" id="ENSGACP00000006470.2"/>
    </source>
</evidence>
<keyword evidence="6 9" id="KW-0804">Transcription</keyword>
<evidence type="ECO:0000256" key="5">
    <source>
        <dbReference type="ARBA" id="ARBA00023125"/>
    </source>
</evidence>
<dbReference type="GO" id="GO:0033993">
    <property type="term" value="P:response to lipid"/>
    <property type="evidence" value="ECO:0007669"/>
    <property type="project" value="UniProtKB-ARBA"/>
</dbReference>
<dbReference type="AlphaFoldDB" id="G3NMA7"/>
<dbReference type="eggNOG" id="KOG3575">
    <property type="taxonomic scope" value="Eukaryota"/>
</dbReference>
<evidence type="ECO:0000259" key="11">
    <source>
        <dbReference type="PROSITE" id="PS51030"/>
    </source>
</evidence>
<keyword evidence="14" id="KW-1185">Reference proteome</keyword>
<dbReference type="SUPFAM" id="SSF48508">
    <property type="entry name" value="Nuclear receptor ligand-binding domain"/>
    <property type="match status" value="1"/>
</dbReference>
<evidence type="ECO:0000256" key="8">
    <source>
        <dbReference type="ARBA" id="ARBA00023242"/>
    </source>
</evidence>
<feature type="compositionally biased region" description="Low complexity" evidence="10">
    <location>
        <begin position="22"/>
        <end position="36"/>
    </location>
</feature>
<dbReference type="OMA" id="RYRAMKM"/>
<evidence type="ECO:0000259" key="12">
    <source>
        <dbReference type="PROSITE" id="PS51843"/>
    </source>
</evidence>
<dbReference type="SUPFAM" id="SSF57716">
    <property type="entry name" value="Glucocorticoid receptor-like (DNA-binding domain)"/>
    <property type="match status" value="1"/>
</dbReference>
<evidence type="ECO:0000313" key="14">
    <source>
        <dbReference type="Proteomes" id="UP000007635"/>
    </source>
</evidence>
<comment type="similarity">
    <text evidence="9">Belongs to the nuclear hormone receptor family.</text>
</comment>
<dbReference type="InParanoid" id="G3NMA7"/>
<dbReference type="GO" id="GO:0003700">
    <property type="term" value="F:DNA-binding transcription factor activity"/>
    <property type="evidence" value="ECO:0007669"/>
    <property type="project" value="InterPro"/>
</dbReference>
<dbReference type="Proteomes" id="UP000007635">
    <property type="component" value="Chromosome I"/>
</dbReference>
<feature type="domain" description="NR LBD" evidence="12">
    <location>
        <begin position="192"/>
        <end position="415"/>
    </location>
</feature>
<dbReference type="Ensembl" id="ENSGACT00000006487.2">
    <property type="protein sequence ID" value="ENSGACP00000006470.2"/>
    <property type="gene ID" value="ENSGACG00000004898.2"/>
</dbReference>
<keyword evidence="4 9" id="KW-0805">Transcription regulation</keyword>
<dbReference type="GeneTree" id="ENSGT00940000167036"/>
<evidence type="ECO:0000256" key="1">
    <source>
        <dbReference type="ARBA" id="ARBA00022723"/>
    </source>
</evidence>
<dbReference type="GO" id="GO:0008270">
    <property type="term" value="F:zinc ion binding"/>
    <property type="evidence" value="ECO:0007669"/>
    <property type="project" value="UniProtKB-KW"/>
</dbReference>
<name>G3NMA7_GASAC</name>
<evidence type="ECO:0000256" key="3">
    <source>
        <dbReference type="ARBA" id="ARBA00022833"/>
    </source>
</evidence>
<dbReference type="Pfam" id="PF00104">
    <property type="entry name" value="Hormone_recep"/>
    <property type="match status" value="1"/>
</dbReference>
<dbReference type="SMART" id="SM00399">
    <property type="entry name" value="ZnF_C4"/>
    <property type="match status" value="1"/>
</dbReference>
<protein>
    <submittedName>
        <fullName evidence="13">Uncharacterized protein</fullName>
    </submittedName>
</protein>
<keyword evidence="1 9" id="KW-0479">Metal-binding</keyword>
<evidence type="ECO:0000256" key="9">
    <source>
        <dbReference type="RuleBase" id="RU004334"/>
    </source>
</evidence>
<evidence type="ECO:0000256" key="4">
    <source>
        <dbReference type="ARBA" id="ARBA00023015"/>
    </source>
</evidence>
<dbReference type="STRING" id="69293.ENSGACP00000006470"/>
<evidence type="ECO:0000256" key="7">
    <source>
        <dbReference type="ARBA" id="ARBA00023170"/>
    </source>
</evidence>
<dbReference type="Gene3D" id="1.10.565.10">
    <property type="entry name" value="Retinoid X Receptor"/>
    <property type="match status" value="1"/>
</dbReference>
<dbReference type="Gene3D" id="3.30.50.10">
    <property type="entry name" value="Erythroid Transcription Factor GATA-1, subunit A"/>
    <property type="match status" value="1"/>
</dbReference>
<keyword evidence="5 9" id="KW-0238">DNA-binding</keyword>
<dbReference type="InterPro" id="IPR035500">
    <property type="entry name" value="NHR-like_dom_sf"/>
</dbReference>
<dbReference type="GO" id="GO:0042562">
    <property type="term" value="F:hormone binding"/>
    <property type="evidence" value="ECO:0007669"/>
    <property type="project" value="UniProtKB-ARBA"/>
</dbReference>
<dbReference type="Pfam" id="PF00105">
    <property type="entry name" value="zf-C4"/>
    <property type="match status" value="1"/>
</dbReference>
<feature type="compositionally biased region" description="Low complexity" evidence="10">
    <location>
        <begin position="79"/>
        <end position="89"/>
    </location>
</feature>